<evidence type="ECO:0000313" key="13">
    <source>
        <dbReference type="EMBL" id="OGG44164.1"/>
    </source>
</evidence>
<protein>
    <recommendedName>
        <fullName evidence="15">2-oxoglutarate dehydrogenase</fullName>
    </recommendedName>
</protein>
<dbReference type="GO" id="GO:0006457">
    <property type="term" value="P:protein folding"/>
    <property type="evidence" value="ECO:0007669"/>
    <property type="project" value="InterPro"/>
</dbReference>
<dbReference type="GO" id="GO:0015035">
    <property type="term" value="F:protein-disulfide reductase activity"/>
    <property type="evidence" value="ECO:0007669"/>
    <property type="project" value="InterPro"/>
</dbReference>
<dbReference type="InterPro" id="IPR012187">
    <property type="entry name" value="Disulphide_bond_form_BdbC"/>
</dbReference>
<dbReference type="EMBL" id="MFKP01000019">
    <property type="protein sequence ID" value="OGG44164.1"/>
    <property type="molecule type" value="Genomic_DNA"/>
</dbReference>
<evidence type="ECO:0000256" key="8">
    <source>
        <dbReference type="ARBA" id="ARBA00023136"/>
    </source>
</evidence>
<feature type="transmembrane region" description="Helical" evidence="12">
    <location>
        <begin position="12"/>
        <end position="34"/>
    </location>
</feature>
<evidence type="ECO:0008006" key="15">
    <source>
        <dbReference type="Google" id="ProtNLM"/>
    </source>
</evidence>
<keyword evidence="6 12" id="KW-1133">Transmembrane helix</keyword>
<proteinExistence type="inferred from homology"/>
<dbReference type="InterPro" id="IPR003752">
    <property type="entry name" value="DiS_bond_form_DsbB/BdbC"/>
</dbReference>
<dbReference type="Gene3D" id="1.20.1550.10">
    <property type="entry name" value="DsbB-like"/>
    <property type="match status" value="1"/>
</dbReference>
<evidence type="ECO:0000256" key="4">
    <source>
        <dbReference type="ARBA" id="ARBA00022692"/>
    </source>
</evidence>
<dbReference type="InterPro" id="IPR023380">
    <property type="entry name" value="DsbB-like_sf"/>
</dbReference>
<keyword evidence="10" id="KW-0143">Chaperone</keyword>
<reference evidence="13 14" key="1">
    <citation type="journal article" date="2016" name="Nat. Commun.">
        <title>Thousands of microbial genomes shed light on interconnected biogeochemical processes in an aquifer system.</title>
        <authorList>
            <person name="Anantharaman K."/>
            <person name="Brown C.T."/>
            <person name="Hug L.A."/>
            <person name="Sharon I."/>
            <person name="Castelle C.J."/>
            <person name="Probst A.J."/>
            <person name="Thomas B.C."/>
            <person name="Singh A."/>
            <person name="Wilkins M.J."/>
            <person name="Karaoz U."/>
            <person name="Brodie E.L."/>
            <person name="Williams K.H."/>
            <person name="Hubbard S.S."/>
            <person name="Banfield J.F."/>
        </authorList>
    </citation>
    <scope>NUCLEOTIDE SEQUENCE [LARGE SCALE GENOMIC DNA]</scope>
</reference>
<dbReference type="Proteomes" id="UP000178249">
    <property type="component" value="Unassembled WGS sequence"/>
</dbReference>
<dbReference type="PANTHER" id="PTHR43469:SF1">
    <property type="entry name" value="SPBETA PROPHAGE-DERIVED DISULFIDE BOND FORMATION PROTEIN B"/>
    <property type="match status" value="1"/>
</dbReference>
<gene>
    <name evidence="13" type="ORF">A2841_03900</name>
</gene>
<evidence type="ECO:0000313" key="14">
    <source>
        <dbReference type="Proteomes" id="UP000178249"/>
    </source>
</evidence>
<feature type="transmembrane region" description="Helical" evidence="12">
    <location>
        <begin position="65"/>
        <end position="84"/>
    </location>
</feature>
<dbReference type="SUPFAM" id="SSF158442">
    <property type="entry name" value="DsbB-like"/>
    <property type="match status" value="1"/>
</dbReference>
<evidence type="ECO:0000256" key="12">
    <source>
        <dbReference type="SAM" id="Phobius"/>
    </source>
</evidence>
<keyword evidence="4 12" id="KW-0812">Transmembrane</keyword>
<dbReference type="PANTHER" id="PTHR43469">
    <property type="entry name" value="DISULFIDE FORMATION PROTEIN-RELATED"/>
    <property type="match status" value="1"/>
</dbReference>
<organism evidence="13 14">
    <name type="scientific">Candidatus Kaiserbacteria bacterium RIFCSPHIGHO2_01_FULL_48_10</name>
    <dbReference type="NCBI Taxonomy" id="1798476"/>
    <lineage>
        <taxon>Bacteria</taxon>
        <taxon>Candidatus Kaiseribacteriota</taxon>
    </lineage>
</organism>
<evidence type="ECO:0000256" key="6">
    <source>
        <dbReference type="ARBA" id="ARBA00022989"/>
    </source>
</evidence>
<sequence>MLGLLKKWAIPLGFFITLGASILTLVYSDVFGFIPCSLCWFQRIFLYPQVVLLGIAWFKKDNGVWKYVIALSVLGAVVALYQHYLQMGGTELLPCPADGVGDCGKRFIYEFNYVTFPLMAATLFAWQWVLGLIAKLR</sequence>
<accession>A0A1F6C4P0</accession>
<comment type="similarity">
    <text evidence="2">Belongs to the DsbB family. BdbC subfamily.</text>
</comment>
<dbReference type="GO" id="GO:0016020">
    <property type="term" value="C:membrane"/>
    <property type="evidence" value="ECO:0007669"/>
    <property type="project" value="UniProtKB-SubCell"/>
</dbReference>
<name>A0A1F6C4P0_9BACT</name>
<evidence type="ECO:0000256" key="5">
    <source>
        <dbReference type="ARBA" id="ARBA00022982"/>
    </source>
</evidence>
<evidence type="ECO:0000256" key="3">
    <source>
        <dbReference type="ARBA" id="ARBA00022448"/>
    </source>
</evidence>
<keyword evidence="8 12" id="KW-0472">Membrane</keyword>
<comment type="caution">
    <text evidence="13">The sequence shown here is derived from an EMBL/GenBank/DDBJ whole genome shotgun (WGS) entry which is preliminary data.</text>
</comment>
<keyword evidence="3" id="KW-0813">Transport</keyword>
<evidence type="ECO:0000256" key="11">
    <source>
        <dbReference type="ARBA" id="ARBA00023284"/>
    </source>
</evidence>
<feature type="transmembrane region" description="Helical" evidence="12">
    <location>
        <begin position="114"/>
        <end position="134"/>
    </location>
</feature>
<keyword evidence="7" id="KW-0560">Oxidoreductase</keyword>
<keyword evidence="5" id="KW-0249">Electron transport</keyword>
<evidence type="ECO:0000256" key="1">
    <source>
        <dbReference type="ARBA" id="ARBA00004141"/>
    </source>
</evidence>
<dbReference type="Pfam" id="PF02600">
    <property type="entry name" value="DsbB"/>
    <property type="match status" value="1"/>
</dbReference>
<evidence type="ECO:0000256" key="2">
    <source>
        <dbReference type="ARBA" id="ARBA00007602"/>
    </source>
</evidence>
<comment type="subcellular location">
    <subcellularLocation>
        <location evidence="1">Membrane</location>
        <topology evidence="1">Multi-pass membrane protein</topology>
    </subcellularLocation>
</comment>
<dbReference type="AlphaFoldDB" id="A0A1F6C4P0"/>
<evidence type="ECO:0000256" key="7">
    <source>
        <dbReference type="ARBA" id="ARBA00023002"/>
    </source>
</evidence>
<keyword evidence="9" id="KW-1015">Disulfide bond</keyword>
<evidence type="ECO:0000256" key="10">
    <source>
        <dbReference type="ARBA" id="ARBA00023186"/>
    </source>
</evidence>
<evidence type="ECO:0000256" key="9">
    <source>
        <dbReference type="ARBA" id="ARBA00023157"/>
    </source>
</evidence>
<keyword evidence="11" id="KW-0676">Redox-active center</keyword>
<feature type="transmembrane region" description="Helical" evidence="12">
    <location>
        <begin position="40"/>
        <end position="58"/>
    </location>
</feature>